<dbReference type="Pfam" id="PF08429">
    <property type="entry name" value="PLU-1"/>
    <property type="match status" value="1"/>
</dbReference>
<dbReference type="Pfam" id="PF13831">
    <property type="entry name" value="PHD_2"/>
    <property type="match status" value="1"/>
</dbReference>
<dbReference type="InterPro" id="IPR013637">
    <property type="entry name" value="Lys_sp_deMease-like_dom"/>
</dbReference>
<feature type="domain" description="Zinc finger PHD-type" evidence="6">
    <location>
        <begin position="30"/>
        <end position="81"/>
    </location>
</feature>
<dbReference type="SUPFAM" id="SSF57903">
    <property type="entry name" value="FYVE/PHD zinc finger"/>
    <property type="match status" value="1"/>
</dbReference>
<dbReference type="Gene3D" id="3.30.40.10">
    <property type="entry name" value="Zinc/RING finger domain, C3HC4 (zinc finger)"/>
    <property type="match status" value="1"/>
</dbReference>
<keyword evidence="2" id="KW-0863">Zinc-finger</keyword>
<reference evidence="7" key="1">
    <citation type="submission" date="2021-09" db="EMBL/GenBank/DDBJ databases">
        <authorList>
            <consortium name="AG Swart"/>
            <person name="Singh M."/>
            <person name="Singh A."/>
            <person name="Seah K."/>
            <person name="Emmerich C."/>
        </authorList>
    </citation>
    <scope>NUCLEOTIDE SEQUENCE</scope>
    <source>
        <strain evidence="7">ATCC30299</strain>
    </source>
</reference>
<feature type="region of interest" description="Disordered" evidence="5">
    <location>
        <begin position="1"/>
        <end position="26"/>
    </location>
</feature>
<dbReference type="Pfam" id="PF00628">
    <property type="entry name" value="PHD"/>
    <property type="match status" value="1"/>
</dbReference>
<evidence type="ECO:0000313" key="8">
    <source>
        <dbReference type="Proteomes" id="UP001162131"/>
    </source>
</evidence>
<feature type="region of interest" description="Disordered" evidence="5">
    <location>
        <begin position="2121"/>
        <end position="2164"/>
    </location>
</feature>
<name>A0AAU9J1E7_9CILI</name>
<dbReference type="InterPro" id="IPR019787">
    <property type="entry name" value="Znf_PHD-finger"/>
</dbReference>
<dbReference type="GO" id="GO:0008270">
    <property type="term" value="F:zinc ion binding"/>
    <property type="evidence" value="ECO:0007669"/>
    <property type="project" value="UniProtKB-KW"/>
</dbReference>
<feature type="compositionally biased region" description="Polar residues" evidence="5">
    <location>
        <begin position="1577"/>
        <end position="1587"/>
    </location>
</feature>
<feature type="compositionally biased region" description="Basic and acidic residues" evidence="5">
    <location>
        <begin position="2153"/>
        <end position="2164"/>
    </location>
</feature>
<feature type="region of interest" description="Disordered" evidence="5">
    <location>
        <begin position="2004"/>
        <end position="2032"/>
    </location>
</feature>
<dbReference type="EMBL" id="CAJZBQ010000024">
    <property type="protein sequence ID" value="CAG9320061.1"/>
    <property type="molecule type" value="Genomic_DNA"/>
</dbReference>
<dbReference type="InterPro" id="IPR036575">
    <property type="entry name" value="TFIIS_cen_dom_sf"/>
</dbReference>
<keyword evidence="8" id="KW-1185">Reference proteome</keyword>
<evidence type="ECO:0000256" key="4">
    <source>
        <dbReference type="SAM" id="Coils"/>
    </source>
</evidence>
<dbReference type="InterPro" id="IPR019786">
    <property type="entry name" value="Zinc_finger_PHD-type_CS"/>
</dbReference>
<feature type="region of interest" description="Disordered" evidence="5">
    <location>
        <begin position="1561"/>
        <end position="1587"/>
    </location>
</feature>
<dbReference type="Gene3D" id="1.10.472.30">
    <property type="entry name" value="Transcription elongation factor S-II, central domain"/>
    <property type="match status" value="1"/>
</dbReference>
<feature type="region of interest" description="Disordered" evidence="5">
    <location>
        <begin position="1759"/>
        <end position="1779"/>
    </location>
</feature>
<dbReference type="Pfam" id="PF07744">
    <property type="entry name" value="SPOC"/>
    <property type="match status" value="1"/>
</dbReference>
<dbReference type="Pfam" id="PF13832">
    <property type="entry name" value="zf-HC5HC2H_2"/>
    <property type="match status" value="1"/>
</dbReference>
<dbReference type="InterPro" id="IPR012921">
    <property type="entry name" value="SPOC_C"/>
</dbReference>
<evidence type="ECO:0000256" key="2">
    <source>
        <dbReference type="ARBA" id="ARBA00022771"/>
    </source>
</evidence>
<dbReference type="InterPro" id="IPR011011">
    <property type="entry name" value="Znf_FYVE_PHD"/>
</dbReference>
<feature type="domain" description="Zinc finger PHD-type" evidence="6">
    <location>
        <begin position="141"/>
        <end position="191"/>
    </location>
</feature>
<evidence type="ECO:0000256" key="3">
    <source>
        <dbReference type="ARBA" id="ARBA00022833"/>
    </source>
</evidence>
<evidence type="ECO:0000313" key="7">
    <source>
        <dbReference type="EMBL" id="CAG9320061.1"/>
    </source>
</evidence>
<accession>A0AAU9J1E7</accession>
<feature type="region of interest" description="Disordered" evidence="5">
    <location>
        <begin position="1685"/>
        <end position="1729"/>
    </location>
</feature>
<dbReference type="SMART" id="SM00249">
    <property type="entry name" value="PHD"/>
    <property type="match status" value="3"/>
</dbReference>
<organism evidence="7 8">
    <name type="scientific">Blepharisma stoltei</name>
    <dbReference type="NCBI Taxonomy" id="1481888"/>
    <lineage>
        <taxon>Eukaryota</taxon>
        <taxon>Sar</taxon>
        <taxon>Alveolata</taxon>
        <taxon>Ciliophora</taxon>
        <taxon>Postciliodesmatophora</taxon>
        <taxon>Heterotrichea</taxon>
        <taxon>Heterotrichida</taxon>
        <taxon>Blepharismidae</taxon>
        <taxon>Blepharisma</taxon>
    </lineage>
</organism>
<dbReference type="InterPro" id="IPR001965">
    <property type="entry name" value="Znf_PHD"/>
</dbReference>
<dbReference type="InterPro" id="IPR013083">
    <property type="entry name" value="Znf_RING/FYVE/PHD"/>
</dbReference>
<feature type="coiled-coil region" evidence="4">
    <location>
        <begin position="670"/>
        <end position="733"/>
    </location>
</feature>
<feature type="domain" description="Zinc finger PHD-type" evidence="6">
    <location>
        <begin position="197"/>
        <end position="245"/>
    </location>
</feature>
<dbReference type="PROSITE" id="PS01359">
    <property type="entry name" value="ZF_PHD_1"/>
    <property type="match status" value="1"/>
</dbReference>
<protein>
    <recommendedName>
        <fullName evidence="6">Zinc finger PHD-type domain-containing protein</fullName>
    </recommendedName>
</protein>
<comment type="caution">
    <text evidence="7">The sequence shown here is derived from an EMBL/GenBank/DDBJ whole genome shotgun (WGS) entry which is preliminary data.</text>
</comment>
<keyword evidence="1" id="KW-0479">Metal-binding</keyword>
<feature type="compositionally biased region" description="Polar residues" evidence="5">
    <location>
        <begin position="1688"/>
        <end position="1703"/>
    </location>
</feature>
<evidence type="ECO:0000259" key="6">
    <source>
        <dbReference type="SMART" id="SM00249"/>
    </source>
</evidence>
<dbReference type="GO" id="GO:0006351">
    <property type="term" value="P:DNA-templated transcription"/>
    <property type="evidence" value="ECO:0007669"/>
    <property type="project" value="InterPro"/>
</dbReference>
<dbReference type="CDD" id="cd15489">
    <property type="entry name" value="PHD_SF"/>
    <property type="match status" value="1"/>
</dbReference>
<evidence type="ECO:0000256" key="5">
    <source>
        <dbReference type="SAM" id="MobiDB-lite"/>
    </source>
</evidence>
<keyword evidence="3" id="KW-0862">Zinc</keyword>
<keyword evidence="4" id="KW-0175">Coiled coil</keyword>
<proteinExistence type="predicted"/>
<gene>
    <name evidence="7" type="ORF">BSTOLATCC_MIC25299</name>
</gene>
<feature type="compositionally biased region" description="Basic and acidic residues" evidence="5">
    <location>
        <begin position="1706"/>
        <end position="1716"/>
    </location>
</feature>
<dbReference type="Proteomes" id="UP001162131">
    <property type="component" value="Unassembled WGS sequence"/>
</dbReference>
<sequence length="2164" mass="249556">MATGNPGKNVSKTLSSHSKPSPTFPSTNNCCHVCWSKESSSSIKPELSIPLHSCRTCNLTVHRACYGLTSSNETFYCDRCMEVGPTITLSCRVCHQTNGALKKCGRFWVHVTCALFTDCFRIADWQRMRIVEQNSEIPETYCEECKELSIGTIKCTECDKRAHLICMLQRNKWNPKILLRGAGEILCEEHKIGQEIHCFCGKRYLEGTKYMIRCDICCTLYHGDCVGIPETLGKTIEDYICKFCDQWSKVKKKLVKEIVTGTKVTIKMPNCLVNLNLGDWLLIANLAYKRALEFSEGKLSNENFDEIIEMTKNLPFYIQEIADLKEKSNKIRFLTSKLKDFNFGIERELTDEEAIQVKGIIDESKSIGLNIPDFNNLAVKLRKYENLKKIKTMVQSSHEFTLSSAKALYDEMLNIMPNHNLVHQLHLLIEECNDWFNTIRESLAKSQTSSLEDKLTVLDVNCCLDKAKQLPFQLPAEIKIIKEELSAAEAWDKKFSHLEMPYNAQELQRLIEDMSLLTIQTPYMLKAKEVWTLFSDWNSKTESYTNGSENKAPPSYEEIKQHIRYGETQIDSKINVKEITTQLLIKVNEACIWQTNAQAAIVTKVTPQRLNHLLREGKSIICHFPEYDVLEKRAGINKKISEILHKKHKEEDLVILLQDAEKYGADDEFIVAVQNKLQCAQELKAKVKETLEGSFTDPNSEYSKVLDEIKNARTDLLEEKQMLEDKIKSLKWMEQTREALNELESQDSSNKRKKTSEIEVLRNIVNRGIKIGCIDPQAEKMLEDLAFRLWELEFQRFEMCDEITVEQLQDLSQKAKLLKNYHPQSLAIFNGIMEEVEEALKYFDSLSEQDVSAIISESMTELQRNINLYKDRLEKHGIIIPEKYNKLLLWDKWIDWCLSTDKIFKGNSKPSIDRLYEANQEAISMGIPNDVPALKMLTEEIFAYEQWLYKYTFYFSARKLFSSQSLNIQHYLKNLRDKPKPNSQQLKELLQLAKNLRTCCKEEVSIMESDLTKLEKWLGEERHFFEKHPYENLLAACKKKYDEFRKTAAFEEFYKIVKEYCFEVYIETDDYGKKLCSYEWNFSGQRILQQKGKIPQEEWDDLFASIEYLNKEYLDAFTLDRLRRQQSLRIQIEEDVEKIKSFDPAAEIKPINLEELELLYEQVVNCKISISQEAYVKDLIEQCKNFDEKFKSMIQNKVFVQEFKELQNDLMKIPVSMPEISSQLKSIIEKTATLATRMKILKEYSGKNKIERTKVEQFLNDYKHADARIEDAEDIIAELDYGKQILSEAASILDSQNVTLDQLNSISGRLTSLKIHMGQDEKVIRVKIWKLKVKLAQIHKVNFSILVGWFNEGKQMKEPSLFADLDKLENLINKGEKFKERLSCCRTLEEIIEIENETEKLPFDLAHSIIEHKTRINLSGGGKADNAEGDLIPSKRPNEEVQDIEFVRKNNVKEILQKIMSDINFVWDNKEEKMNRIATKIEEIAFRAYSQEGRYKKAIENILRIIRRLQNYEGFSLKLLEGEIKPDQLTYIEPKELKEPKVIKRIFDGVPLVTLTISKDKLNQPDRSKPVKKQKIEQTASPVQQNSPITRIEPIIPTQSGSSKAKIQSLIKEAKSHQKKEKVLSVPLKEAKPKISPQIPEPLPIQKPKPSEFSVSNLIHEVEAYKKKYDTLEPKQESHKEFIEKAKNSNVPPDSSAMATESIPNEEWKEHNKSKAELNGSTKPNSHEIVPKKRVPEDFEEEYITKRSKYEEIYQEGKFSSDEELVGEPQPADPNLSRPLYDEDVYGTNQQEEYNVFDFAQKVDYSAKRKIKKKNKLFDPYSSNAVKNKAPAGSLLKVWTGKLEYGKHFINVNMNSVDTIDSFQKMPQFGNKISIQGRTKQDELEIYVSQNSSGPVTKAITTAWIEPAEGSEKEFGELVRDLTDKGRAAVIRIDSSLTMYLSSLNESFKAFLASIHININQKLSPAVVPFVSTKEKIGCILFFKKSAASSGALMLNPEVIAQTDPNSVPEVDDLPEKEQEMSPITSEEENQDLQVSENIPKALQDAISAISAGSGSNPQILNNLQDAISNIRENGSEITELISIIRQQVEQESKKQQTPGVQNVNQFLSQQYVPRPTSYVYPPQNYMYAQQPPYGNQYYPRQNQPYKPPSPQKKHDDPRRHNRY</sequence>
<evidence type="ECO:0000256" key="1">
    <source>
        <dbReference type="ARBA" id="ARBA00022723"/>
    </source>
</evidence>